<feature type="compositionally biased region" description="Acidic residues" evidence="10">
    <location>
        <begin position="86"/>
        <end position="100"/>
    </location>
</feature>
<dbReference type="GO" id="GO:0031965">
    <property type="term" value="C:nuclear membrane"/>
    <property type="evidence" value="ECO:0007669"/>
    <property type="project" value="UniProtKB-UniRule"/>
</dbReference>
<evidence type="ECO:0000256" key="10">
    <source>
        <dbReference type="SAM" id="MobiDB-lite"/>
    </source>
</evidence>
<keyword evidence="4 9" id="KW-0509">mRNA transport</keyword>
<dbReference type="GO" id="GO:0006606">
    <property type="term" value="P:protein import into nucleus"/>
    <property type="evidence" value="ECO:0007669"/>
    <property type="project" value="TreeGrafter"/>
</dbReference>
<keyword evidence="7 9" id="KW-0906">Nuclear pore complex</keyword>
<sequence length="1007" mass="110208">MSLRFPSVNELPSTPTYKKNSVFSHPSTTPAGPPPTHLSNPSTTPAGPPPRSIFGSSTNHASSKLTFGHKLGRRGFQVPSSSPPPMEEDDEDYEEDAPGEDDYTLAETNMLSPSKGAFMESIRSSPRGLKRSRNGKVREHKASDMPALARGIVRQSKPAQLNEPGDVILGTEEIISKLDASTQEQPAETSSLLTQAAVQLTNLWSKHGSTETCEGGIGPSSNEGLAKADYLSSLLLETHHPYSSKVAQALQGQRNNTSVKRSNACTFPRGLLNWLDTYHNPFPDDFDTIDRHQPSPADHERFWDAVFFSLSRGKFDRVIKLLKNAGWENAVTALDDYPQTQPQGYGGKQLNNIVEVIECCIDVLQTSPSLKGDNWDIKGADWTLFRRRIRQALTHLEAFAGEDAPSGSGANLFAISERDSFAATNRRAESKIPWSVYENMKLVYGLLLGGVDELLDTSQDWLEAVIFLTVWWDGENEPAMTSSLRQSTMRKSVGGSQKPREVDVAYHDAYRKRLADAFVLVTTEEDDVDPVFTVDSMDAVQVALSCVMEDNVENVIGILRTWSLPISTAIVEVATLGQWLPQARPKNRRLLDQGFDSEDLMVLSHGPGQIAPQPGELDRDQVLCQYADALAGKEVIASSDDSVTREGWQLAVSILGRLDDPPTIQKKIAELLDQIELTDEERVDNVLGTCSDQGLYEQAKTIAERYADDLADSSHAFGAALIYYARAHAIAKLKSTIALLISMCLLQSASIPSVATMDPQLSSLLTNERQALVRLAREDNEAATILSSHLSGYATVRRFYDLRDQDSNLQPIERGSLRPLERKREAAKALLAVVDSAADCIRGGLFDPAVESVVPVDAVLVLLGEALPLLNHAKRIFNKDQVFTLLRIVEDFATAPGRIRENAESLLQTSITAYGNSGALSSFLKNDATSNGSGLTGSSYDMLASSIVLMQSPGKSTEVIEPVRAWDWRKGLDGFGGGDVDEKEILSVLRMALAREVAQGWGGLINW</sequence>
<evidence type="ECO:0000313" key="12">
    <source>
        <dbReference type="Proteomes" id="UP001303373"/>
    </source>
</evidence>
<dbReference type="EMBL" id="CP138589">
    <property type="protein sequence ID" value="WPH03276.1"/>
    <property type="molecule type" value="Genomic_DNA"/>
</dbReference>
<dbReference type="PANTHER" id="PTHR13373">
    <property type="entry name" value="FROUNT PROTEIN-RELATED"/>
    <property type="match status" value="1"/>
</dbReference>
<name>A0AAQ3R6K6_9PEZI</name>
<accession>A0AAQ3R6K6</accession>
<protein>
    <recommendedName>
        <fullName evidence="9">Nuclear pore complex protein Nup85</fullName>
    </recommendedName>
</protein>
<dbReference type="GO" id="GO:0031080">
    <property type="term" value="C:nuclear pore outer ring"/>
    <property type="evidence" value="ECO:0007669"/>
    <property type="project" value="TreeGrafter"/>
</dbReference>
<evidence type="ECO:0000256" key="7">
    <source>
        <dbReference type="ARBA" id="ARBA00023132"/>
    </source>
</evidence>
<feature type="region of interest" description="Disordered" evidence="10">
    <location>
        <begin position="1"/>
        <end position="100"/>
    </location>
</feature>
<dbReference type="Pfam" id="PF07575">
    <property type="entry name" value="Nucleopor_Nup85"/>
    <property type="match status" value="2"/>
</dbReference>
<evidence type="ECO:0000256" key="1">
    <source>
        <dbReference type="ARBA" id="ARBA00004567"/>
    </source>
</evidence>
<organism evidence="11 12">
    <name type="scientific">Acrodontium crateriforme</name>
    <dbReference type="NCBI Taxonomy" id="150365"/>
    <lineage>
        <taxon>Eukaryota</taxon>
        <taxon>Fungi</taxon>
        <taxon>Dikarya</taxon>
        <taxon>Ascomycota</taxon>
        <taxon>Pezizomycotina</taxon>
        <taxon>Dothideomycetes</taxon>
        <taxon>Dothideomycetidae</taxon>
        <taxon>Mycosphaerellales</taxon>
        <taxon>Teratosphaeriaceae</taxon>
        <taxon>Acrodontium</taxon>
    </lineage>
</organism>
<keyword evidence="12" id="KW-1185">Reference proteome</keyword>
<comment type="function">
    <text evidence="9">Functions as a component of the nuclear pore complex (NPC).</text>
</comment>
<keyword evidence="9" id="KW-0472">Membrane</keyword>
<evidence type="ECO:0000256" key="3">
    <source>
        <dbReference type="ARBA" id="ARBA00022448"/>
    </source>
</evidence>
<proteinExistence type="inferred from homology"/>
<evidence type="ECO:0000256" key="4">
    <source>
        <dbReference type="ARBA" id="ARBA00022816"/>
    </source>
</evidence>
<keyword evidence="5 9" id="KW-0653">Protein transport</keyword>
<dbReference type="GO" id="GO:0045893">
    <property type="term" value="P:positive regulation of DNA-templated transcription"/>
    <property type="evidence" value="ECO:0007669"/>
    <property type="project" value="TreeGrafter"/>
</dbReference>
<dbReference type="InterPro" id="IPR011502">
    <property type="entry name" value="Nucleoporin_Nup85"/>
</dbReference>
<feature type="region of interest" description="Disordered" evidence="10">
    <location>
        <begin position="119"/>
        <end position="159"/>
    </location>
</feature>
<keyword evidence="6 9" id="KW-0811">Translocation</keyword>
<dbReference type="GO" id="GO:0006406">
    <property type="term" value="P:mRNA export from nucleus"/>
    <property type="evidence" value="ECO:0007669"/>
    <property type="project" value="TreeGrafter"/>
</dbReference>
<evidence type="ECO:0000256" key="9">
    <source>
        <dbReference type="RuleBase" id="RU365073"/>
    </source>
</evidence>
<dbReference type="AlphaFoldDB" id="A0AAQ3R6K6"/>
<dbReference type="GO" id="GO:0017056">
    <property type="term" value="F:structural constituent of nuclear pore"/>
    <property type="evidence" value="ECO:0007669"/>
    <property type="project" value="TreeGrafter"/>
</dbReference>
<evidence type="ECO:0000256" key="6">
    <source>
        <dbReference type="ARBA" id="ARBA00023010"/>
    </source>
</evidence>
<evidence type="ECO:0000256" key="5">
    <source>
        <dbReference type="ARBA" id="ARBA00022927"/>
    </source>
</evidence>
<keyword evidence="3 9" id="KW-0813">Transport</keyword>
<reference evidence="11 12" key="1">
    <citation type="submission" date="2023-11" db="EMBL/GenBank/DDBJ databases">
        <title>An acidophilic fungus is an integral part of prey digestion in a carnivorous sundew plant.</title>
        <authorList>
            <person name="Tsai I.J."/>
        </authorList>
    </citation>
    <scope>NUCLEOTIDE SEQUENCE [LARGE SCALE GENOMIC DNA]</scope>
    <source>
        <strain evidence="11">169a</strain>
    </source>
</reference>
<feature type="compositionally biased region" description="Polar residues" evidence="10">
    <location>
        <begin position="54"/>
        <end position="65"/>
    </location>
</feature>
<dbReference type="Proteomes" id="UP001303373">
    <property type="component" value="Chromosome 10"/>
</dbReference>
<evidence type="ECO:0000256" key="2">
    <source>
        <dbReference type="ARBA" id="ARBA00005573"/>
    </source>
</evidence>
<comment type="similarity">
    <text evidence="2 9">Belongs to the nucleoporin Nup85 family.</text>
</comment>
<evidence type="ECO:0000313" key="11">
    <source>
        <dbReference type="EMBL" id="WPH03276.1"/>
    </source>
</evidence>
<comment type="subcellular location">
    <subcellularLocation>
        <location evidence="1 9">Nucleus</location>
        <location evidence="1 9">Nuclear pore complex</location>
    </subcellularLocation>
</comment>
<gene>
    <name evidence="11" type="ORF">R9X50_00615300</name>
</gene>
<evidence type="ECO:0000256" key="8">
    <source>
        <dbReference type="ARBA" id="ARBA00023242"/>
    </source>
</evidence>
<comment type="subunit">
    <text evidence="9">Component of the nuclear pore complex (NPC).</text>
</comment>
<dbReference type="PANTHER" id="PTHR13373:SF21">
    <property type="entry name" value="NUCLEAR PORE COMPLEX PROTEIN NUP85"/>
    <property type="match status" value="1"/>
</dbReference>
<feature type="compositionally biased region" description="Polar residues" evidence="10">
    <location>
        <begin position="10"/>
        <end position="30"/>
    </location>
</feature>
<keyword evidence="8 9" id="KW-0539">Nucleus</keyword>